<accession>A0ABR1TPP1</accession>
<name>A0ABR1TPP1_9PEZI</name>
<feature type="compositionally biased region" description="Basic and acidic residues" evidence="1">
    <location>
        <begin position="1"/>
        <end position="14"/>
    </location>
</feature>
<evidence type="ECO:0000313" key="2">
    <source>
        <dbReference type="EMBL" id="KAK8048640.1"/>
    </source>
</evidence>
<keyword evidence="3" id="KW-1185">Reference proteome</keyword>
<dbReference type="Proteomes" id="UP001480595">
    <property type="component" value="Unassembled WGS sequence"/>
</dbReference>
<evidence type="ECO:0000256" key="1">
    <source>
        <dbReference type="SAM" id="MobiDB-lite"/>
    </source>
</evidence>
<comment type="caution">
    <text evidence="2">The sequence shown here is derived from an EMBL/GenBank/DDBJ whole genome shotgun (WGS) entry which is preliminary data.</text>
</comment>
<dbReference type="EMBL" id="JAQQWL010000011">
    <property type="protein sequence ID" value="KAK8048640.1"/>
    <property type="molecule type" value="Genomic_DNA"/>
</dbReference>
<gene>
    <name evidence="2" type="ORF">PG994_010370</name>
</gene>
<organism evidence="2 3">
    <name type="scientific">Apiospora phragmitis</name>
    <dbReference type="NCBI Taxonomy" id="2905665"/>
    <lineage>
        <taxon>Eukaryota</taxon>
        <taxon>Fungi</taxon>
        <taxon>Dikarya</taxon>
        <taxon>Ascomycota</taxon>
        <taxon>Pezizomycotina</taxon>
        <taxon>Sordariomycetes</taxon>
        <taxon>Xylariomycetidae</taxon>
        <taxon>Amphisphaeriales</taxon>
        <taxon>Apiosporaceae</taxon>
        <taxon>Apiospora</taxon>
    </lineage>
</organism>
<evidence type="ECO:0000313" key="3">
    <source>
        <dbReference type="Proteomes" id="UP001480595"/>
    </source>
</evidence>
<proteinExistence type="predicted"/>
<reference evidence="2 3" key="1">
    <citation type="submission" date="2023-01" db="EMBL/GenBank/DDBJ databases">
        <title>Analysis of 21 Apiospora genomes using comparative genomics revels a genus with tremendous synthesis potential of carbohydrate active enzymes and secondary metabolites.</title>
        <authorList>
            <person name="Sorensen T."/>
        </authorList>
    </citation>
    <scope>NUCLEOTIDE SEQUENCE [LARGE SCALE GENOMIC DNA]</scope>
    <source>
        <strain evidence="2 3">CBS 135458</strain>
    </source>
</reference>
<sequence length="191" mass="20865">MPTKKMDVRSERKGSTGTINGGGRPPALMVALHWPQLMQLSAWLGPGLVQRGKRFPFAYFRQSSISLPSFYHKLCVIRKPSKSVLGWMQGGRCMQVATQPTGHPIQPSPNTTYPATAHCPTLFARSGPGWMGAAGCSASALPSLIFIPQWHLVGTLTTDYCTEAGESEETSVTPSQYHAMRPMRGMERMDG</sequence>
<dbReference type="GeneID" id="92094842"/>
<feature type="region of interest" description="Disordered" evidence="1">
    <location>
        <begin position="166"/>
        <end position="191"/>
    </location>
</feature>
<feature type="region of interest" description="Disordered" evidence="1">
    <location>
        <begin position="1"/>
        <end position="23"/>
    </location>
</feature>
<protein>
    <submittedName>
        <fullName evidence="2">Uncharacterized protein</fullName>
    </submittedName>
</protein>
<dbReference type="RefSeq" id="XP_066710889.1">
    <property type="nucleotide sequence ID" value="XM_066861779.1"/>
</dbReference>